<dbReference type="AlphaFoldDB" id="B6IGD6"/>
<dbReference type="HOGENOM" id="CLU_618533_0_0_1"/>
<dbReference type="EMBL" id="HE600909">
    <property type="protein sequence ID" value="CAR98966.1"/>
    <property type="molecule type" value="Genomic_DNA"/>
</dbReference>
<protein>
    <submittedName>
        <fullName evidence="2">Protein CBG26366</fullName>
    </submittedName>
</protein>
<name>B6IGD6_CAEBR</name>
<dbReference type="WormBase" id="CBG26366">
    <property type="protein sequence ID" value="CBP48127"/>
    <property type="gene ID" value="WBGene00087780"/>
</dbReference>
<evidence type="ECO:0000313" key="4">
    <source>
        <dbReference type="WormBase" id="CBG26366"/>
    </source>
</evidence>
<gene>
    <name evidence="2 4" type="ORF">CBG26366</name>
    <name evidence="2" type="ORF">CBG_26366</name>
</gene>
<dbReference type="GeneID" id="68917844"/>
<dbReference type="RefSeq" id="XP_045098533.1">
    <property type="nucleotide sequence ID" value="XM_045235586.1"/>
</dbReference>
<reference evidence="2 3" key="2">
    <citation type="journal article" date="2011" name="PLoS Genet.">
        <title>Caenorhabditis briggsae recombinant inbred line genotypes reveal inter-strain incompatibility and the evolution of recombination.</title>
        <authorList>
            <person name="Ross J.A."/>
            <person name="Koboldt D.C."/>
            <person name="Staisch J.E."/>
            <person name="Chamberlin H.M."/>
            <person name="Gupta B.P."/>
            <person name="Miller R.D."/>
            <person name="Baird S.E."/>
            <person name="Haag E.S."/>
        </authorList>
    </citation>
    <scope>NUCLEOTIDE SEQUENCE [LARGE SCALE GENOMIC DNA]</scope>
    <source>
        <strain evidence="2 3">AF16</strain>
    </source>
</reference>
<sequence length="443" mass="50346">MEVIQISDSLLEENTTKVQNVALRIGIYNRYPNNIDKISPFKKNTVGITVGSGKITKRDDGELTTGMRKLFESDFYHFNDTEFVNCHWTRPTVSIPVYSCRKASFVACENVIPPPKTTTKPIPTTSEKIQRTKDKNVTVVPEVSHDFQEDVRPTEPSYFHMEFLDEHIMFFVTLSGFSVALLVASIVLQTMKPSHSLSLFLLSTAPLCSLSSTTNPLHHMTYSSTLSKIVNVCIPEIQTDFFLWTITDALSIEQSDTSSTDSLLKISSIEILSSALKNPKISDQVEEILKSNPLELYNIHYIEKHPMLLSTALNLSFPEKTGVLGVEIRNTICQLTSGDRVLATVSNTDFEWPTYFVNFAYYKKLTDFQVSVMESNIETKSEKCKRFIKHLRKQKDPTINSSSCTFECYTRREFYYSGAYGSHVFFNRISSRSDGICEHERVV</sequence>
<reference evidence="2 3" key="1">
    <citation type="journal article" date="2003" name="PLoS Biol.">
        <title>The genome sequence of Caenorhabditis briggsae: a platform for comparative genomics.</title>
        <authorList>
            <person name="Stein L.D."/>
            <person name="Bao Z."/>
            <person name="Blasiar D."/>
            <person name="Blumenthal T."/>
            <person name="Brent M.R."/>
            <person name="Chen N."/>
            <person name="Chinwalla A."/>
            <person name="Clarke L."/>
            <person name="Clee C."/>
            <person name="Coghlan A."/>
            <person name="Coulson A."/>
            <person name="D'Eustachio P."/>
            <person name="Fitch D.H."/>
            <person name="Fulton L.A."/>
            <person name="Fulton R.E."/>
            <person name="Griffiths-Jones S."/>
            <person name="Harris T.W."/>
            <person name="Hillier L.W."/>
            <person name="Kamath R."/>
            <person name="Kuwabara P.E."/>
            <person name="Mardis E.R."/>
            <person name="Marra M.A."/>
            <person name="Miner T.L."/>
            <person name="Minx P."/>
            <person name="Mullikin J.C."/>
            <person name="Plumb R.W."/>
            <person name="Rogers J."/>
            <person name="Schein J.E."/>
            <person name="Sohrmann M."/>
            <person name="Spieth J."/>
            <person name="Stajich J.E."/>
            <person name="Wei C."/>
            <person name="Willey D."/>
            <person name="Wilson R.K."/>
            <person name="Durbin R."/>
            <person name="Waterston R.H."/>
        </authorList>
    </citation>
    <scope>NUCLEOTIDE SEQUENCE [LARGE SCALE GENOMIC DNA]</scope>
    <source>
        <strain evidence="2 3">AF16</strain>
    </source>
</reference>
<evidence type="ECO:0000256" key="1">
    <source>
        <dbReference type="SAM" id="Phobius"/>
    </source>
</evidence>
<keyword evidence="3" id="KW-1185">Reference proteome</keyword>
<feature type="transmembrane region" description="Helical" evidence="1">
    <location>
        <begin position="168"/>
        <end position="188"/>
    </location>
</feature>
<keyword evidence="1" id="KW-1133">Transmembrane helix</keyword>
<dbReference type="eggNOG" id="ENOG502TJMA">
    <property type="taxonomic scope" value="Eukaryota"/>
</dbReference>
<dbReference type="CTD" id="68917844"/>
<dbReference type="KEGG" id="cbr:CBG_26366"/>
<dbReference type="Proteomes" id="UP000008549">
    <property type="component" value="Unassembled WGS sequence"/>
</dbReference>
<keyword evidence="1" id="KW-0472">Membrane</keyword>
<keyword evidence="1" id="KW-0812">Transmembrane</keyword>
<evidence type="ECO:0000313" key="3">
    <source>
        <dbReference type="Proteomes" id="UP000008549"/>
    </source>
</evidence>
<dbReference type="InParanoid" id="B6IGD6"/>
<evidence type="ECO:0000313" key="2">
    <source>
        <dbReference type="EMBL" id="CAR98966.1"/>
    </source>
</evidence>
<organism evidence="2 3">
    <name type="scientific">Caenorhabditis briggsae</name>
    <dbReference type="NCBI Taxonomy" id="6238"/>
    <lineage>
        <taxon>Eukaryota</taxon>
        <taxon>Metazoa</taxon>
        <taxon>Ecdysozoa</taxon>
        <taxon>Nematoda</taxon>
        <taxon>Chromadorea</taxon>
        <taxon>Rhabditida</taxon>
        <taxon>Rhabditina</taxon>
        <taxon>Rhabditomorpha</taxon>
        <taxon>Rhabditoidea</taxon>
        <taxon>Rhabditidae</taxon>
        <taxon>Peloderinae</taxon>
        <taxon>Caenorhabditis</taxon>
    </lineage>
</organism>
<accession>B6IGD6</accession>
<proteinExistence type="predicted"/>